<gene>
    <name evidence="1" type="ORF">LCGC14_2977820</name>
</gene>
<reference evidence="1" key="1">
    <citation type="journal article" date="2015" name="Nature">
        <title>Complex archaea that bridge the gap between prokaryotes and eukaryotes.</title>
        <authorList>
            <person name="Spang A."/>
            <person name="Saw J.H."/>
            <person name="Jorgensen S.L."/>
            <person name="Zaremba-Niedzwiedzka K."/>
            <person name="Martijn J."/>
            <person name="Lind A.E."/>
            <person name="van Eijk R."/>
            <person name="Schleper C."/>
            <person name="Guy L."/>
            <person name="Ettema T.J."/>
        </authorList>
    </citation>
    <scope>NUCLEOTIDE SEQUENCE</scope>
</reference>
<dbReference type="AlphaFoldDB" id="A0A0F8XUY6"/>
<dbReference type="EMBL" id="LAZR01060731">
    <property type="protein sequence ID" value="KKK65075.1"/>
    <property type="molecule type" value="Genomic_DNA"/>
</dbReference>
<sequence>MAKYRKKPIVIEAFQMTLERRWDNSEWPAWLHRAWQNGPGENGLWISSEAPIAEGHDSAADLVCGTLEGVHRITWGDWIVQGVQGEIYPVKPDIFEATYEACPSEDDVLGVIYPPGGGGRK</sequence>
<comment type="caution">
    <text evidence="1">The sequence shown here is derived from an EMBL/GenBank/DDBJ whole genome shotgun (WGS) entry which is preliminary data.</text>
</comment>
<accession>A0A0F8XUY6</accession>
<name>A0A0F8XUY6_9ZZZZ</name>
<evidence type="ECO:0000313" key="1">
    <source>
        <dbReference type="EMBL" id="KKK65075.1"/>
    </source>
</evidence>
<organism evidence="1">
    <name type="scientific">marine sediment metagenome</name>
    <dbReference type="NCBI Taxonomy" id="412755"/>
    <lineage>
        <taxon>unclassified sequences</taxon>
        <taxon>metagenomes</taxon>
        <taxon>ecological metagenomes</taxon>
    </lineage>
</organism>
<proteinExistence type="predicted"/>
<protein>
    <submittedName>
        <fullName evidence="1">Uncharacterized protein</fullName>
    </submittedName>
</protein>